<dbReference type="PANTHER" id="PTHR48062">
    <property type="entry name" value="RECEPTOR-LIKE PROTEIN 14"/>
    <property type="match status" value="1"/>
</dbReference>
<dbReference type="Pfam" id="PF23598">
    <property type="entry name" value="LRR_14"/>
    <property type="match status" value="1"/>
</dbReference>
<dbReference type="STRING" id="3635.A0A1U8L7R1"/>
<organism evidence="12 13">
    <name type="scientific">Gossypium hirsutum</name>
    <name type="common">Upland cotton</name>
    <name type="synonym">Gossypium mexicanum</name>
    <dbReference type="NCBI Taxonomy" id="3635"/>
    <lineage>
        <taxon>Eukaryota</taxon>
        <taxon>Viridiplantae</taxon>
        <taxon>Streptophyta</taxon>
        <taxon>Embryophyta</taxon>
        <taxon>Tracheophyta</taxon>
        <taxon>Spermatophyta</taxon>
        <taxon>Magnoliopsida</taxon>
        <taxon>eudicotyledons</taxon>
        <taxon>Gunneridae</taxon>
        <taxon>Pentapetalae</taxon>
        <taxon>rosids</taxon>
        <taxon>malvids</taxon>
        <taxon>Malvales</taxon>
        <taxon>Malvaceae</taxon>
        <taxon>Malvoideae</taxon>
        <taxon>Gossypium</taxon>
    </lineage>
</organism>
<dbReference type="RefSeq" id="XP_016709194.1">
    <property type="nucleotide sequence ID" value="XM_016853705.1"/>
</dbReference>
<dbReference type="FunFam" id="3.80.10.10:FF:000041">
    <property type="entry name" value="LRR receptor-like serine/threonine-protein kinase ERECTA"/>
    <property type="match status" value="2"/>
</dbReference>
<reference evidence="13" key="2">
    <citation type="submission" date="2025-08" db="UniProtKB">
        <authorList>
            <consortium name="RefSeq"/>
        </authorList>
    </citation>
    <scope>IDENTIFICATION</scope>
</reference>
<evidence type="ECO:0000256" key="3">
    <source>
        <dbReference type="ARBA" id="ARBA00022614"/>
    </source>
</evidence>
<dbReference type="InterPro" id="IPR001611">
    <property type="entry name" value="Leu-rich_rpt"/>
</dbReference>
<dbReference type="PRINTS" id="PR00019">
    <property type="entry name" value="LEURICHRPT"/>
</dbReference>
<dbReference type="PROSITE" id="PS51450">
    <property type="entry name" value="LRR"/>
    <property type="match status" value="2"/>
</dbReference>
<evidence type="ECO:0000256" key="8">
    <source>
        <dbReference type="ARBA" id="ARBA00023136"/>
    </source>
</evidence>
<dbReference type="InterPro" id="IPR032675">
    <property type="entry name" value="LRR_dom_sf"/>
</dbReference>
<dbReference type="GeneID" id="107923509"/>
<dbReference type="PaxDb" id="3635-A0A1U8L7R1"/>
<sequence>MKLNKLEVLDLSSNDFSNNIFPSLTAFSNLKSLDLSANNLKGPIYAKDLCEMKNLPELDITGNNLRGSLPMCFYNLTSLKSLSLSSNQFLGNIYSLKNLTLLESLDLSSNQFSGNISALESLTSLRWLDISNNEFHIPSSLGPLFNLSRLKFIRGDNNNIHADDHEMLNSLAPRFQLSYISFSCCGSGGSFPYFFYHQSNLQGVTLSEIHFLKVDQFPFWLLENNTKLELLHLVNCSLLGLFQLPSRTHLALSNLDISNNAFGGNIPKRIGAHLPLLKTLNMSQNYFSGRILSSFGDMSSLQGLDLSNNHLSGGIPEHMATGCSLLEFLALSNNTLQ</sequence>
<protein>
    <submittedName>
        <fullName evidence="13">Receptor-like protein 56</fullName>
    </submittedName>
</protein>
<keyword evidence="6" id="KW-0677">Repeat</keyword>
<keyword evidence="10" id="KW-0325">Glycoprotein</keyword>
<keyword evidence="9" id="KW-0675">Receptor</keyword>
<feature type="domain" description="Disease resistance R13L4/SHOC-2-like LRR" evidence="11">
    <location>
        <begin position="5"/>
        <end position="195"/>
    </location>
</feature>
<evidence type="ECO:0000256" key="9">
    <source>
        <dbReference type="ARBA" id="ARBA00023170"/>
    </source>
</evidence>
<comment type="similarity">
    <text evidence="2">Belongs to the RLP family.</text>
</comment>
<evidence type="ECO:0000256" key="4">
    <source>
        <dbReference type="ARBA" id="ARBA00022692"/>
    </source>
</evidence>
<keyword evidence="12" id="KW-1185">Reference proteome</keyword>
<comment type="subcellular location">
    <subcellularLocation>
        <location evidence="1">Membrane</location>
        <topology evidence="1">Single-pass type I membrane protein</topology>
    </subcellularLocation>
</comment>
<dbReference type="Gene3D" id="3.80.10.10">
    <property type="entry name" value="Ribonuclease Inhibitor"/>
    <property type="match status" value="2"/>
</dbReference>
<dbReference type="Proteomes" id="UP000818029">
    <property type="component" value="Chromosome D06"/>
</dbReference>
<evidence type="ECO:0000256" key="6">
    <source>
        <dbReference type="ARBA" id="ARBA00022737"/>
    </source>
</evidence>
<dbReference type="PANTHER" id="PTHR48062:SF21">
    <property type="entry name" value="RECEPTOR-LIKE PROTEIN 12"/>
    <property type="match status" value="1"/>
</dbReference>
<evidence type="ECO:0000259" key="11">
    <source>
        <dbReference type="Pfam" id="PF23598"/>
    </source>
</evidence>
<keyword evidence="5" id="KW-0732">Signal</keyword>
<evidence type="ECO:0000313" key="12">
    <source>
        <dbReference type="Proteomes" id="UP000818029"/>
    </source>
</evidence>
<evidence type="ECO:0000256" key="2">
    <source>
        <dbReference type="ARBA" id="ARBA00009592"/>
    </source>
</evidence>
<keyword evidence="7" id="KW-1133">Transmembrane helix</keyword>
<dbReference type="AlphaFoldDB" id="A0A1U8L7R1"/>
<dbReference type="SUPFAM" id="SSF52058">
    <property type="entry name" value="L domain-like"/>
    <property type="match status" value="1"/>
</dbReference>
<evidence type="ECO:0000313" key="13">
    <source>
        <dbReference type="RefSeq" id="XP_016709194.1"/>
    </source>
</evidence>
<keyword evidence="3" id="KW-0433">Leucine-rich repeat</keyword>
<dbReference type="GO" id="GO:0016020">
    <property type="term" value="C:membrane"/>
    <property type="evidence" value="ECO:0007669"/>
    <property type="project" value="UniProtKB-SubCell"/>
</dbReference>
<evidence type="ECO:0000256" key="1">
    <source>
        <dbReference type="ARBA" id="ARBA00004479"/>
    </source>
</evidence>
<gene>
    <name evidence="13" type="primary">LOC107923509</name>
</gene>
<accession>A0A1U8L7R1</accession>
<dbReference type="InterPro" id="IPR055414">
    <property type="entry name" value="LRR_R13L4/SHOC2-like"/>
</dbReference>
<dbReference type="Pfam" id="PF00560">
    <property type="entry name" value="LRR_1"/>
    <property type="match status" value="2"/>
</dbReference>
<proteinExistence type="inferred from homology"/>
<evidence type="ECO:0000256" key="10">
    <source>
        <dbReference type="ARBA" id="ARBA00023180"/>
    </source>
</evidence>
<dbReference type="InterPro" id="IPR051502">
    <property type="entry name" value="RLP_Defense_Trigger"/>
</dbReference>
<name>A0A1U8L7R1_GOSHI</name>
<reference evidence="12" key="1">
    <citation type="journal article" date="2020" name="Nat. Genet.">
        <title>Genomic diversifications of five Gossypium allopolyploid species and their impact on cotton improvement.</title>
        <authorList>
            <person name="Chen Z.J."/>
            <person name="Sreedasyam A."/>
            <person name="Ando A."/>
            <person name="Song Q."/>
            <person name="De Santiago L.M."/>
            <person name="Hulse-Kemp A.M."/>
            <person name="Ding M."/>
            <person name="Ye W."/>
            <person name="Kirkbride R.C."/>
            <person name="Jenkins J."/>
            <person name="Plott C."/>
            <person name="Lovell J."/>
            <person name="Lin Y.M."/>
            <person name="Vaughn R."/>
            <person name="Liu B."/>
            <person name="Simpson S."/>
            <person name="Scheffler B.E."/>
            <person name="Wen L."/>
            <person name="Saski C.A."/>
            <person name="Grover C.E."/>
            <person name="Hu G."/>
            <person name="Conover J.L."/>
            <person name="Carlson J.W."/>
            <person name="Shu S."/>
            <person name="Boston L.B."/>
            <person name="Williams M."/>
            <person name="Peterson D.G."/>
            <person name="McGee K."/>
            <person name="Jones D.C."/>
            <person name="Wendel J.F."/>
            <person name="Stelly D.M."/>
            <person name="Grimwood J."/>
            <person name="Schmutz J."/>
        </authorList>
    </citation>
    <scope>NUCLEOTIDE SEQUENCE [LARGE SCALE GENOMIC DNA]</scope>
    <source>
        <strain evidence="12">cv. TM-1</strain>
    </source>
</reference>
<keyword evidence="4" id="KW-0812">Transmembrane</keyword>
<dbReference type="KEGG" id="ghi:107923509"/>
<keyword evidence="8" id="KW-0472">Membrane</keyword>
<evidence type="ECO:0000256" key="5">
    <source>
        <dbReference type="ARBA" id="ARBA00022729"/>
    </source>
</evidence>
<evidence type="ECO:0000256" key="7">
    <source>
        <dbReference type="ARBA" id="ARBA00022989"/>
    </source>
</evidence>